<dbReference type="EMBL" id="CP163441">
    <property type="protein sequence ID" value="XDQ49632.1"/>
    <property type="molecule type" value="Genomic_DNA"/>
</dbReference>
<name>A0AB39R110_9ACTN</name>
<proteinExistence type="predicted"/>
<feature type="transmembrane region" description="Helical" evidence="2">
    <location>
        <begin position="340"/>
        <end position="359"/>
    </location>
</feature>
<feature type="transmembrane region" description="Helical" evidence="2">
    <location>
        <begin position="368"/>
        <end position="389"/>
    </location>
</feature>
<feature type="transmembrane region" description="Helical" evidence="2">
    <location>
        <begin position="288"/>
        <end position="306"/>
    </location>
</feature>
<evidence type="ECO:0000313" key="3">
    <source>
        <dbReference type="EMBL" id="XDQ49632.1"/>
    </source>
</evidence>
<dbReference type="RefSeq" id="WP_369228213.1">
    <property type="nucleotide sequence ID" value="NZ_CP163441.1"/>
</dbReference>
<evidence type="ECO:0000256" key="1">
    <source>
        <dbReference type="SAM" id="MobiDB-lite"/>
    </source>
</evidence>
<sequence length="498" mass="52204">MSDGSNAATTGVPRTGLSPRALRPRRARGEPRLAAVAAAFTLAQLLLVRPDLGLGWDETVYVSQVSGHVPAAYFSAPRSRGISLLVAPIASWSDSTALLRSCLAVLSGLALYLALRVWRGHFRPGVLALAGALFASLWVTLFYGPEAMPNYWVAIGALVCVGCFLRARANAKDRAAWWGVFAGAALMAGMRPMDAVYVVLPLLALCLLSWRRPRLLLVLAGGLAAGAGEWVAEAFTSYGGLGQRLSAASAVQGGLGWHLAVVDQLRSLGGRTLCRPCTGSAPSPLVTLWWFALPVLAVLGAVVAVRARRALPVLLPGACAVTAAVPYLFLIGYAAPRFLLPAYALLALPVAHGLVHLVTAPAHRAGRILAAGLVAVGLAGHLAVQYVVLEHTVHSSAASRADWARTAAALNARGVRPPCLLSGYDAVPVAFYAGCGSAQTKGHDASTTVAELKRAAQRTSLAVLVPPHGRPPAYARAWPEERVGSLRAYLAPGVRQER</sequence>
<feature type="transmembrane region" description="Helical" evidence="2">
    <location>
        <begin position="97"/>
        <end position="114"/>
    </location>
</feature>
<evidence type="ECO:0008006" key="4">
    <source>
        <dbReference type="Google" id="ProtNLM"/>
    </source>
</evidence>
<keyword evidence="2" id="KW-0472">Membrane</keyword>
<organism evidence="3">
    <name type="scientific">Streptomyces sp. R39</name>
    <dbReference type="NCBI Taxonomy" id="3238631"/>
    <lineage>
        <taxon>Bacteria</taxon>
        <taxon>Bacillati</taxon>
        <taxon>Actinomycetota</taxon>
        <taxon>Actinomycetes</taxon>
        <taxon>Kitasatosporales</taxon>
        <taxon>Streptomycetaceae</taxon>
        <taxon>Streptomyces</taxon>
    </lineage>
</organism>
<feature type="transmembrane region" description="Helical" evidence="2">
    <location>
        <begin position="126"/>
        <end position="144"/>
    </location>
</feature>
<keyword evidence="2" id="KW-0812">Transmembrane</keyword>
<feature type="transmembrane region" description="Helical" evidence="2">
    <location>
        <begin position="313"/>
        <end position="334"/>
    </location>
</feature>
<feature type="transmembrane region" description="Helical" evidence="2">
    <location>
        <begin position="174"/>
        <end position="189"/>
    </location>
</feature>
<accession>A0AB39R110</accession>
<evidence type="ECO:0000256" key="2">
    <source>
        <dbReference type="SAM" id="Phobius"/>
    </source>
</evidence>
<protein>
    <recommendedName>
        <fullName evidence="4">Glycosyltransferase RgtA/B/C/D-like domain-containing protein</fullName>
    </recommendedName>
</protein>
<feature type="region of interest" description="Disordered" evidence="1">
    <location>
        <begin position="1"/>
        <end position="26"/>
    </location>
</feature>
<reference evidence="3" key="1">
    <citation type="submission" date="2024-07" db="EMBL/GenBank/DDBJ databases">
        <authorList>
            <person name="Yu S.T."/>
        </authorList>
    </citation>
    <scope>NUCLEOTIDE SEQUENCE</scope>
    <source>
        <strain evidence="3">R39</strain>
    </source>
</reference>
<gene>
    <name evidence="3" type="ORF">AB5J52_25685</name>
</gene>
<keyword evidence="2" id="KW-1133">Transmembrane helix</keyword>
<feature type="transmembrane region" description="Helical" evidence="2">
    <location>
        <begin position="150"/>
        <end position="167"/>
    </location>
</feature>
<dbReference type="AlphaFoldDB" id="A0AB39R110"/>